<dbReference type="Pfam" id="PF05380">
    <property type="entry name" value="Peptidase_A17"/>
    <property type="match status" value="1"/>
</dbReference>
<dbReference type="InterPro" id="IPR021109">
    <property type="entry name" value="Peptidase_aspartic_dom_sf"/>
</dbReference>
<reference evidence="6" key="1">
    <citation type="submission" date="2025-08" db="UniProtKB">
        <authorList>
            <consortium name="RefSeq"/>
        </authorList>
    </citation>
    <scope>IDENTIFICATION</scope>
    <source>
        <strain evidence="6">14028-0561.14</strain>
        <tissue evidence="6">Whole fly</tissue>
    </source>
</reference>
<evidence type="ECO:0000259" key="3">
    <source>
        <dbReference type="PROSITE" id="PS50175"/>
    </source>
</evidence>
<name>A0ABM4GFY2_DROKI</name>
<dbReference type="CDD" id="cd00303">
    <property type="entry name" value="retropepsin_like"/>
    <property type="match status" value="1"/>
</dbReference>
<keyword evidence="5" id="KW-1185">Reference proteome</keyword>
<dbReference type="RefSeq" id="XP_070141612.1">
    <property type="nucleotide sequence ID" value="XM_070285511.1"/>
</dbReference>
<sequence length="1673" mass="187893">MASAEKPTAEQPTAEPPTAAAVALRKFTAASDRVSIFEAKINTPGQTSPSLHLLQVRLQQVRALWDKVETEYDMCSDLIAQEGSPEMGSVLQSKYDYCYSVYESCSAEISATIDSATPQAVQPPSQPIISSGCRLPPCDTEVFDGDYLRWPTFRDLFTAVYVNNPRLTPVEKLFHLLTKTSGEAKAIVSKSPLTNDGFASAWEALQDRFQNKRLLVNSQLKLLFNLSSISQESGHALKELQSTIQGCLTALAHSQISTDNWDCLLVFLCASKLPKVTLSLWEQSLTSKSDIPAWEEMNTFLSERYRTLEAIEDMKPTQAVPKKLQSFETKVSTKPKGSSTPSAQLSSGPSSSNASTSNPTVQNYFASGTTAVLLSTAIIDVCHLGTNYRARALIDSGSEATFISERLFNLIKLPFRSIQTQVSGLNQSVSAKSTRLCHFQVRSPTKPGLQLDTAAYVLPALAGKLPSYPIARDSLKDLPALQWADPKFYESSQIDVLIGADILPSVMLSGTRGNICGSLLGQETIFGWVLTGPISQVNSNRVASFTTQVHQVGDEALDALLSKFWEVEDLPVQMVKESDSYCERNFLQTTKRDASGRYVVTLPFCDPVNSGSNLGYSRSIALAQFLRNENRLKRDFPLKEQYDSVIQEYLDLGHMKEVPSTHNSSTYYLPHHAVIKPESTTTKLRVVFNASSPSANGTSLNDILHAGPVLQSDLTIQILKWRCFQYVFSADITKMYRQIWVDSKHTPFQRILFRNKEGDIRDFELQTVTFGVNCAPFLAIRVLQQLAKDVQGPFPQASRIIQHHMYVDDVLAGANSVEDAQDSVQELRAALSSAGFPLRKWTSNHKSILSNIPAEHLLHSEFLDIDAESTAKTLGIRWRAKSDEFYFVPPELIVEPSYTKREVLSQIAKLFDPAGWLAPFIIRSKMFMQEIWLQDLGWDDKLPTHMSQRWQSFLREYSDLNKIRVPRWVGYQPEVIVEHHGFCDASQKAYGAAIYVRVEMGHQILTRLLTAKTRVAPVKTVSLPRLELCGAVLLTEMVTAILPHLPTASSDLRCWTDSTIVLAWLRKPACNWTTFVANRVAKITQATPVDCWAHVPSEQNSADLASRGVPLIDLADSKLWWQGPEWLQGPRELWPAQNAIDPTELEQRAVKVHFSKTPSEEYLERFSKLDKALRVLTYVLRFLKRCRKSAISPTPRPTSDEIREAERVLISIAQRRAYGQEQKHLAEKRSLPVSSPIANLFPFIDQHGLLRACGRLTAAKGLQYDERHPIILPYDCRLSRLLIQFAHQITLHGGSQLIVRLIRSKYWIPKIKNLVKAVVNPCKICTIYKKRLQTQLMGDFPTDRVSFSRAFTYTGVDYAGPFEIKNYTGRACLITKGYVCVFVCFSTKAIHLEPTSDLTTEKFLAAFARFVARRGCPQRVHSDNGKTFVGAATLLSRDFLQAVKESVTDAYSHQGLVWRFIPPGAPHMGGLWEAGVKSFKTLFYKASATRKYTFEELATLLAKIEACLNSRPLSPMSEDPSDLLALTPGHFLVGGPLLSTAEPEIKGEAKSILNRWQHLKAQHQQFSVRWKEEYLKELHKRYKWQYPTRNLQIGDMVVVKEDNLPSDEWRLGRISSVQEPMTSSELWRSAQLVGLLSAQSIRSYFFLRRIKYPPFPGTRASQFSRSDVSCYSC</sequence>
<feature type="domain" description="Integrase catalytic" evidence="4">
    <location>
        <begin position="1337"/>
        <end position="1536"/>
    </location>
</feature>
<dbReference type="GeneID" id="121503126"/>
<dbReference type="Pfam" id="PF00078">
    <property type="entry name" value="RVT_1"/>
    <property type="match status" value="1"/>
</dbReference>
<feature type="domain" description="Peptidase A2" evidence="3">
    <location>
        <begin position="390"/>
        <end position="474"/>
    </location>
</feature>
<evidence type="ECO:0008006" key="7">
    <source>
        <dbReference type="Google" id="ProtNLM"/>
    </source>
</evidence>
<accession>A0ABM4GFY2</accession>
<dbReference type="InterPro" id="IPR041588">
    <property type="entry name" value="Integrase_H2C2"/>
</dbReference>
<dbReference type="SUPFAM" id="SSF50630">
    <property type="entry name" value="Acid proteases"/>
    <property type="match status" value="1"/>
</dbReference>
<dbReference type="Gene3D" id="1.10.340.70">
    <property type="match status" value="1"/>
</dbReference>
<gene>
    <name evidence="6" type="primary">LOC121503126</name>
</gene>
<evidence type="ECO:0000313" key="5">
    <source>
        <dbReference type="Proteomes" id="UP001652661"/>
    </source>
</evidence>
<feature type="compositionally biased region" description="Low complexity" evidence="2">
    <location>
        <begin position="337"/>
        <end position="358"/>
    </location>
</feature>
<feature type="region of interest" description="Disordered" evidence="2">
    <location>
        <begin position="326"/>
        <end position="358"/>
    </location>
</feature>
<dbReference type="InterPro" id="IPR000477">
    <property type="entry name" value="RT_dom"/>
</dbReference>
<keyword evidence="1" id="KW-0378">Hydrolase</keyword>
<dbReference type="InterPro" id="IPR001584">
    <property type="entry name" value="Integrase_cat-core"/>
</dbReference>
<proteinExistence type="predicted"/>
<dbReference type="PANTHER" id="PTHR47331:SF1">
    <property type="entry name" value="GAG-LIKE PROTEIN"/>
    <property type="match status" value="1"/>
</dbReference>
<dbReference type="Gene3D" id="3.10.10.10">
    <property type="entry name" value="HIV Type 1 Reverse Transcriptase, subunit A, domain 1"/>
    <property type="match status" value="1"/>
</dbReference>
<dbReference type="Gene3D" id="2.40.70.10">
    <property type="entry name" value="Acid Proteases"/>
    <property type="match status" value="1"/>
</dbReference>
<dbReference type="InterPro" id="IPR012337">
    <property type="entry name" value="RNaseH-like_sf"/>
</dbReference>
<dbReference type="InterPro" id="IPR008042">
    <property type="entry name" value="Retrotrans_Pao"/>
</dbReference>
<evidence type="ECO:0000313" key="6">
    <source>
        <dbReference type="RefSeq" id="XP_070141612.1"/>
    </source>
</evidence>
<organism evidence="5 6">
    <name type="scientific">Drosophila kikkawai</name>
    <name type="common">Fruit fly</name>
    <dbReference type="NCBI Taxonomy" id="30033"/>
    <lineage>
        <taxon>Eukaryota</taxon>
        <taxon>Metazoa</taxon>
        <taxon>Ecdysozoa</taxon>
        <taxon>Arthropoda</taxon>
        <taxon>Hexapoda</taxon>
        <taxon>Insecta</taxon>
        <taxon>Pterygota</taxon>
        <taxon>Neoptera</taxon>
        <taxon>Endopterygota</taxon>
        <taxon>Diptera</taxon>
        <taxon>Brachycera</taxon>
        <taxon>Muscomorpha</taxon>
        <taxon>Ephydroidea</taxon>
        <taxon>Drosophilidae</taxon>
        <taxon>Drosophila</taxon>
        <taxon>Sophophora</taxon>
    </lineage>
</organism>
<dbReference type="Pfam" id="PF03564">
    <property type="entry name" value="DUF1759"/>
    <property type="match status" value="1"/>
</dbReference>
<dbReference type="InterPro" id="IPR043502">
    <property type="entry name" value="DNA/RNA_pol_sf"/>
</dbReference>
<dbReference type="PROSITE" id="PS50994">
    <property type="entry name" value="INTEGRASE"/>
    <property type="match status" value="1"/>
</dbReference>
<dbReference type="InterPro" id="IPR005312">
    <property type="entry name" value="DUF1759"/>
</dbReference>
<protein>
    <recommendedName>
        <fullName evidence="7">Endonuclease</fullName>
    </recommendedName>
</protein>
<evidence type="ECO:0000256" key="1">
    <source>
        <dbReference type="ARBA" id="ARBA00022801"/>
    </source>
</evidence>
<dbReference type="InterPro" id="IPR043128">
    <property type="entry name" value="Rev_trsase/Diguanyl_cyclase"/>
</dbReference>
<dbReference type="InterPro" id="IPR036397">
    <property type="entry name" value="RNaseH_sf"/>
</dbReference>
<dbReference type="Pfam" id="PF17921">
    <property type="entry name" value="Integrase_H2C2"/>
    <property type="match status" value="1"/>
</dbReference>
<feature type="compositionally biased region" description="Polar residues" evidence="2">
    <location>
        <begin position="326"/>
        <end position="336"/>
    </location>
</feature>
<evidence type="ECO:0000259" key="4">
    <source>
        <dbReference type="PROSITE" id="PS50994"/>
    </source>
</evidence>
<dbReference type="InterPro" id="IPR001995">
    <property type="entry name" value="Peptidase_A2_cat"/>
</dbReference>
<dbReference type="Gene3D" id="3.30.420.10">
    <property type="entry name" value="Ribonuclease H-like superfamily/Ribonuclease H"/>
    <property type="match status" value="1"/>
</dbReference>
<dbReference type="SUPFAM" id="SSF56672">
    <property type="entry name" value="DNA/RNA polymerases"/>
    <property type="match status" value="1"/>
</dbReference>
<dbReference type="Proteomes" id="UP001652661">
    <property type="component" value="Chromosome 3L"/>
</dbReference>
<dbReference type="Pfam" id="PF18701">
    <property type="entry name" value="DUF5641"/>
    <property type="match status" value="1"/>
</dbReference>
<dbReference type="InterPro" id="IPR040676">
    <property type="entry name" value="DUF5641"/>
</dbReference>
<dbReference type="PANTHER" id="PTHR47331">
    <property type="entry name" value="PHD-TYPE DOMAIN-CONTAINING PROTEIN"/>
    <property type="match status" value="1"/>
</dbReference>
<dbReference type="CDD" id="cd01644">
    <property type="entry name" value="RT_pepA17"/>
    <property type="match status" value="1"/>
</dbReference>
<dbReference type="PROSITE" id="PS50175">
    <property type="entry name" value="ASP_PROT_RETROV"/>
    <property type="match status" value="1"/>
</dbReference>
<dbReference type="SUPFAM" id="SSF53098">
    <property type="entry name" value="Ribonuclease H-like"/>
    <property type="match status" value="1"/>
</dbReference>
<evidence type="ECO:0000256" key="2">
    <source>
        <dbReference type="SAM" id="MobiDB-lite"/>
    </source>
</evidence>
<dbReference type="Gene3D" id="3.30.70.270">
    <property type="match status" value="1"/>
</dbReference>